<evidence type="ECO:0000313" key="1">
    <source>
        <dbReference type="EMBL" id="PKR55549.1"/>
    </source>
</evidence>
<gene>
    <name evidence="1" type="ORF">COO20_05145</name>
</gene>
<evidence type="ECO:0000313" key="2">
    <source>
        <dbReference type="Proteomes" id="UP000233597"/>
    </source>
</evidence>
<name>A0A2N3KYA5_9PROT</name>
<reference evidence="1 2" key="1">
    <citation type="submission" date="2017-09" db="EMBL/GenBank/DDBJ databases">
        <title>Biodiversity and function of Thalassospira species in the particle-attached aromatic-hydrocarbon-degrading consortia from the surface seawater of the South China Sea.</title>
        <authorList>
            <person name="Dong C."/>
            <person name="Liu R."/>
            <person name="Shao Z."/>
        </authorList>
    </citation>
    <scope>NUCLEOTIDE SEQUENCE [LARGE SCALE GENOMIC DNA]</scope>
    <source>
        <strain evidence="1 2">CSC1P2</strain>
    </source>
</reference>
<dbReference type="Proteomes" id="UP000233597">
    <property type="component" value="Unassembled WGS sequence"/>
</dbReference>
<comment type="caution">
    <text evidence="1">The sequence shown here is derived from an EMBL/GenBank/DDBJ whole genome shotgun (WGS) entry which is preliminary data.</text>
</comment>
<organism evidence="1 2">
    <name type="scientific">Thalassospira marina</name>
    <dbReference type="NCBI Taxonomy" id="2048283"/>
    <lineage>
        <taxon>Bacteria</taxon>
        <taxon>Pseudomonadati</taxon>
        <taxon>Pseudomonadota</taxon>
        <taxon>Alphaproteobacteria</taxon>
        <taxon>Rhodospirillales</taxon>
        <taxon>Thalassospiraceae</taxon>
        <taxon>Thalassospira</taxon>
    </lineage>
</organism>
<accession>A0A2N3KYA5</accession>
<proteinExistence type="predicted"/>
<dbReference type="EMBL" id="NWTK01000002">
    <property type="protein sequence ID" value="PKR55549.1"/>
    <property type="molecule type" value="Genomic_DNA"/>
</dbReference>
<protein>
    <submittedName>
        <fullName evidence="1">Uncharacterized protein</fullName>
    </submittedName>
</protein>
<sequence>MPCAAANRTDFRHHKAFFFGGVGANAETGLKAGFIIAAPFVLLGHEALQLCVAQPAIRRAIGSVSCYKMMIIMNNAVHYGYGIL</sequence>
<dbReference type="AlphaFoldDB" id="A0A2N3KYA5"/>